<sequence>MGGGGGEQQQLEVLHALDVAKTQWYHFTAIVVAGMGFFTDAYDLFCISLVTKLLGRIYYRVDGSPSPGTLPPHVSASVNGVAFVGTLSGQLFFGWLGDKLGRKRVYGITLMLMVLCSLASALSFGHTPTSVMATLCFFRFWLGFGIGGDYPLSATIMSDGRNRSIDIMDGDGGGGWDDQGNGGGETTKYRGVRRRPSGKFAAEIRDSSRQSVRVWLGTFDTAEEAARAYDRAAYAMRGHLAVLNFPAEARNYVRGSGSSSSSRQHQQRQVIELECLDDQVLQEMLKGGDDQYRSASGSKRNNY</sequence>
<keyword evidence="3 11" id="KW-0812">Transmembrane</keyword>
<feature type="transmembrane region" description="Helical" evidence="11">
    <location>
        <begin position="131"/>
        <end position="152"/>
    </location>
</feature>
<keyword evidence="5" id="KW-0805">Transcription regulation</keyword>
<evidence type="ECO:0000256" key="11">
    <source>
        <dbReference type="SAM" id="Phobius"/>
    </source>
</evidence>
<protein>
    <recommendedName>
        <fullName evidence="12">AP2/ERF domain-containing protein</fullName>
    </recommendedName>
</protein>
<evidence type="ECO:0000256" key="8">
    <source>
        <dbReference type="ARBA" id="ARBA00023163"/>
    </source>
</evidence>
<dbReference type="InterPro" id="IPR016177">
    <property type="entry name" value="DNA-bd_dom_sf"/>
</dbReference>
<dbReference type="Pfam" id="PF00847">
    <property type="entry name" value="AP2"/>
    <property type="match status" value="1"/>
</dbReference>
<dbReference type="FunFam" id="3.30.730.10:FF:000001">
    <property type="entry name" value="Ethylene-responsive transcription factor 2"/>
    <property type="match status" value="1"/>
</dbReference>
<comment type="subcellular location">
    <subcellularLocation>
        <location evidence="2">Membrane</location>
    </subcellularLocation>
    <subcellularLocation>
        <location evidence="1">Nucleus</location>
    </subcellularLocation>
</comment>
<dbReference type="GO" id="GO:0003677">
    <property type="term" value="F:DNA binding"/>
    <property type="evidence" value="ECO:0007669"/>
    <property type="project" value="UniProtKB-KW"/>
</dbReference>
<evidence type="ECO:0000256" key="5">
    <source>
        <dbReference type="ARBA" id="ARBA00023015"/>
    </source>
</evidence>
<keyword evidence="4 11" id="KW-1133">Transmembrane helix</keyword>
<dbReference type="GO" id="GO:0022857">
    <property type="term" value="F:transmembrane transporter activity"/>
    <property type="evidence" value="ECO:0007669"/>
    <property type="project" value="InterPro"/>
</dbReference>
<evidence type="ECO:0000256" key="3">
    <source>
        <dbReference type="ARBA" id="ARBA00022692"/>
    </source>
</evidence>
<feature type="transmembrane region" description="Helical" evidence="11">
    <location>
        <begin position="105"/>
        <end position="125"/>
    </location>
</feature>
<evidence type="ECO:0000256" key="7">
    <source>
        <dbReference type="ARBA" id="ARBA00023136"/>
    </source>
</evidence>
<dbReference type="CDD" id="cd00018">
    <property type="entry name" value="AP2"/>
    <property type="match status" value="1"/>
</dbReference>
<dbReference type="PANTHER" id="PTHR31190">
    <property type="entry name" value="DNA-BINDING DOMAIN"/>
    <property type="match status" value="1"/>
</dbReference>
<dbReference type="GO" id="GO:0005634">
    <property type="term" value="C:nucleus"/>
    <property type="evidence" value="ECO:0007669"/>
    <property type="project" value="UniProtKB-SubCell"/>
</dbReference>
<evidence type="ECO:0000256" key="9">
    <source>
        <dbReference type="ARBA" id="ARBA00023242"/>
    </source>
</evidence>
<dbReference type="InterPro" id="IPR036259">
    <property type="entry name" value="MFS_trans_sf"/>
</dbReference>
<keyword evidence="14" id="KW-1185">Reference proteome</keyword>
<dbReference type="STRING" id="39946.A2YY74"/>
<dbReference type="Gene3D" id="3.30.730.10">
    <property type="entry name" value="AP2/ERF domain"/>
    <property type="match status" value="1"/>
</dbReference>
<dbReference type="HOGENOM" id="CLU_919485_0_0_1"/>
<dbReference type="PROSITE" id="PS51032">
    <property type="entry name" value="AP2_ERF"/>
    <property type="match status" value="1"/>
</dbReference>
<organism evidence="13 14">
    <name type="scientific">Oryza sativa subsp. indica</name>
    <name type="common">Rice</name>
    <dbReference type="NCBI Taxonomy" id="39946"/>
    <lineage>
        <taxon>Eukaryota</taxon>
        <taxon>Viridiplantae</taxon>
        <taxon>Streptophyta</taxon>
        <taxon>Embryophyta</taxon>
        <taxon>Tracheophyta</taxon>
        <taxon>Spermatophyta</taxon>
        <taxon>Magnoliopsida</taxon>
        <taxon>Liliopsida</taxon>
        <taxon>Poales</taxon>
        <taxon>Poaceae</taxon>
        <taxon>BOP clade</taxon>
        <taxon>Oryzoideae</taxon>
        <taxon>Oryzeae</taxon>
        <taxon>Oryzinae</taxon>
        <taxon>Oryza</taxon>
        <taxon>Oryza sativa</taxon>
    </lineage>
</organism>
<keyword evidence="8" id="KW-0804">Transcription</keyword>
<dbReference type="Gramene" id="BGIOSGA029206-TA">
    <property type="protein sequence ID" value="BGIOSGA029206-PA"/>
    <property type="gene ID" value="BGIOSGA029206"/>
</dbReference>
<feature type="transmembrane region" description="Helical" evidence="11">
    <location>
        <begin position="24"/>
        <end position="50"/>
    </location>
</feature>
<gene>
    <name evidence="13" type="ORF">OsI_30300</name>
</gene>
<dbReference type="InterPro" id="IPR036955">
    <property type="entry name" value="AP2/ERF_dom_sf"/>
</dbReference>
<dbReference type="EMBL" id="CM000133">
    <property type="protein sequence ID" value="EAZ08035.1"/>
    <property type="molecule type" value="Genomic_DNA"/>
</dbReference>
<accession>A2YY74</accession>
<dbReference type="InterPro" id="IPR001471">
    <property type="entry name" value="AP2/ERF_dom"/>
</dbReference>
<dbReference type="SMART" id="SM00380">
    <property type="entry name" value="AP2"/>
    <property type="match status" value="1"/>
</dbReference>
<evidence type="ECO:0000313" key="14">
    <source>
        <dbReference type="Proteomes" id="UP000007015"/>
    </source>
</evidence>
<dbReference type="Gene3D" id="1.20.1250.20">
    <property type="entry name" value="MFS general substrate transporter like domains"/>
    <property type="match status" value="1"/>
</dbReference>
<dbReference type="GO" id="GO:0016020">
    <property type="term" value="C:membrane"/>
    <property type="evidence" value="ECO:0007669"/>
    <property type="project" value="UniProtKB-SubCell"/>
</dbReference>
<dbReference type="PRINTS" id="PR00367">
    <property type="entry name" value="ETHRSPELEMNT"/>
</dbReference>
<dbReference type="PANTHER" id="PTHR31190:SF464">
    <property type="entry name" value="AP2_EREBP TRANSCRIPTION FACTOR SUPERFAMILY PROTEIN-RELATED"/>
    <property type="match status" value="1"/>
</dbReference>
<dbReference type="Pfam" id="PF00083">
    <property type="entry name" value="Sugar_tr"/>
    <property type="match status" value="1"/>
</dbReference>
<feature type="region of interest" description="Disordered" evidence="10">
    <location>
        <begin position="171"/>
        <end position="191"/>
    </location>
</feature>
<evidence type="ECO:0000256" key="2">
    <source>
        <dbReference type="ARBA" id="ARBA00004370"/>
    </source>
</evidence>
<dbReference type="Proteomes" id="UP000007015">
    <property type="component" value="Chromosome 8"/>
</dbReference>
<evidence type="ECO:0000256" key="1">
    <source>
        <dbReference type="ARBA" id="ARBA00004123"/>
    </source>
</evidence>
<feature type="compositionally biased region" description="Gly residues" evidence="10">
    <location>
        <begin position="171"/>
        <end position="185"/>
    </location>
</feature>
<proteinExistence type="predicted"/>
<keyword evidence="6" id="KW-0238">DNA-binding</keyword>
<dbReference type="GO" id="GO:0009873">
    <property type="term" value="P:ethylene-activated signaling pathway"/>
    <property type="evidence" value="ECO:0007669"/>
    <property type="project" value="InterPro"/>
</dbReference>
<dbReference type="InterPro" id="IPR005828">
    <property type="entry name" value="MFS_sugar_transport-like"/>
</dbReference>
<dbReference type="InterPro" id="IPR044808">
    <property type="entry name" value="ERF_plant"/>
</dbReference>
<reference evidence="13 14" key="1">
    <citation type="journal article" date="2005" name="PLoS Biol.">
        <title>The genomes of Oryza sativa: a history of duplications.</title>
        <authorList>
            <person name="Yu J."/>
            <person name="Wang J."/>
            <person name="Lin W."/>
            <person name="Li S."/>
            <person name="Li H."/>
            <person name="Zhou J."/>
            <person name="Ni P."/>
            <person name="Dong W."/>
            <person name="Hu S."/>
            <person name="Zeng C."/>
            <person name="Zhang J."/>
            <person name="Zhang Y."/>
            <person name="Li R."/>
            <person name="Xu Z."/>
            <person name="Li S."/>
            <person name="Li X."/>
            <person name="Zheng H."/>
            <person name="Cong L."/>
            <person name="Lin L."/>
            <person name="Yin J."/>
            <person name="Geng J."/>
            <person name="Li G."/>
            <person name="Shi J."/>
            <person name="Liu J."/>
            <person name="Lv H."/>
            <person name="Li J."/>
            <person name="Wang J."/>
            <person name="Deng Y."/>
            <person name="Ran L."/>
            <person name="Shi X."/>
            <person name="Wang X."/>
            <person name="Wu Q."/>
            <person name="Li C."/>
            <person name="Ren X."/>
            <person name="Wang J."/>
            <person name="Wang X."/>
            <person name="Li D."/>
            <person name="Liu D."/>
            <person name="Zhang X."/>
            <person name="Ji Z."/>
            <person name="Zhao W."/>
            <person name="Sun Y."/>
            <person name="Zhang Z."/>
            <person name="Bao J."/>
            <person name="Han Y."/>
            <person name="Dong L."/>
            <person name="Ji J."/>
            <person name="Chen P."/>
            <person name="Wu S."/>
            <person name="Liu J."/>
            <person name="Xiao Y."/>
            <person name="Bu D."/>
            <person name="Tan J."/>
            <person name="Yang L."/>
            <person name="Ye C."/>
            <person name="Zhang J."/>
            <person name="Xu J."/>
            <person name="Zhou Y."/>
            <person name="Yu Y."/>
            <person name="Zhang B."/>
            <person name="Zhuang S."/>
            <person name="Wei H."/>
            <person name="Liu B."/>
            <person name="Lei M."/>
            <person name="Yu H."/>
            <person name="Li Y."/>
            <person name="Xu H."/>
            <person name="Wei S."/>
            <person name="He X."/>
            <person name="Fang L."/>
            <person name="Zhang Z."/>
            <person name="Zhang Y."/>
            <person name="Huang X."/>
            <person name="Su Z."/>
            <person name="Tong W."/>
            <person name="Li J."/>
            <person name="Tong Z."/>
            <person name="Li S."/>
            <person name="Ye J."/>
            <person name="Wang L."/>
            <person name="Fang L."/>
            <person name="Lei T."/>
            <person name="Chen C."/>
            <person name="Chen H."/>
            <person name="Xu Z."/>
            <person name="Li H."/>
            <person name="Huang H."/>
            <person name="Zhang F."/>
            <person name="Xu H."/>
            <person name="Li N."/>
            <person name="Zhao C."/>
            <person name="Li S."/>
            <person name="Dong L."/>
            <person name="Huang Y."/>
            <person name="Li L."/>
            <person name="Xi Y."/>
            <person name="Qi Q."/>
            <person name="Li W."/>
            <person name="Zhang B."/>
            <person name="Hu W."/>
            <person name="Zhang Y."/>
            <person name="Tian X."/>
            <person name="Jiao Y."/>
            <person name="Liang X."/>
            <person name="Jin J."/>
            <person name="Gao L."/>
            <person name="Zheng W."/>
            <person name="Hao B."/>
            <person name="Liu S."/>
            <person name="Wang W."/>
            <person name="Yuan L."/>
            <person name="Cao M."/>
            <person name="McDermott J."/>
            <person name="Samudrala R."/>
            <person name="Wang J."/>
            <person name="Wong G.K."/>
            <person name="Yang H."/>
        </authorList>
    </citation>
    <scope>NUCLEOTIDE SEQUENCE [LARGE SCALE GENOMIC DNA]</scope>
    <source>
        <strain evidence="14">cv. 93-11</strain>
    </source>
</reference>
<evidence type="ECO:0000313" key="13">
    <source>
        <dbReference type="EMBL" id="EAZ08035.1"/>
    </source>
</evidence>
<keyword evidence="7 11" id="KW-0472">Membrane</keyword>
<evidence type="ECO:0000256" key="10">
    <source>
        <dbReference type="SAM" id="MobiDB-lite"/>
    </source>
</evidence>
<dbReference type="GO" id="GO:0003700">
    <property type="term" value="F:DNA-binding transcription factor activity"/>
    <property type="evidence" value="ECO:0007669"/>
    <property type="project" value="InterPro"/>
</dbReference>
<dbReference type="SUPFAM" id="SSF103473">
    <property type="entry name" value="MFS general substrate transporter"/>
    <property type="match status" value="1"/>
</dbReference>
<keyword evidence="9" id="KW-0539">Nucleus</keyword>
<name>A2YY74_ORYSI</name>
<dbReference type="AlphaFoldDB" id="A2YY74"/>
<evidence type="ECO:0000256" key="6">
    <source>
        <dbReference type="ARBA" id="ARBA00023125"/>
    </source>
</evidence>
<feature type="domain" description="AP2/ERF" evidence="12">
    <location>
        <begin position="188"/>
        <end position="246"/>
    </location>
</feature>
<evidence type="ECO:0000259" key="12">
    <source>
        <dbReference type="PROSITE" id="PS51032"/>
    </source>
</evidence>
<dbReference type="SUPFAM" id="SSF54171">
    <property type="entry name" value="DNA-binding domain"/>
    <property type="match status" value="1"/>
</dbReference>
<evidence type="ECO:0000256" key="4">
    <source>
        <dbReference type="ARBA" id="ARBA00022989"/>
    </source>
</evidence>